<keyword evidence="1" id="KW-0001">2Fe-2S</keyword>
<dbReference type="CDD" id="cd03467">
    <property type="entry name" value="Rieske"/>
    <property type="match status" value="1"/>
</dbReference>
<dbReference type="PANTHER" id="PTHR10134">
    <property type="entry name" value="CYTOCHROME B-C1 COMPLEX SUBUNIT RIESKE, MITOCHONDRIAL"/>
    <property type="match status" value="1"/>
</dbReference>
<organism evidence="9 10">
    <name type="scientific">Taibaiella soli</name>
    <dbReference type="NCBI Taxonomy" id="1649169"/>
    <lineage>
        <taxon>Bacteria</taxon>
        <taxon>Pseudomonadati</taxon>
        <taxon>Bacteroidota</taxon>
        <taxon>Chitinophagia</taxon>
        <taxon>Chitinophagales</taxon>
        <taxon>Chitinophagaceae</taxon>
        <taxon>Taibaiella</taxon>
    </lineage>
</organism>
<evidence type="ECO:0000256" key="4">
    <source>
        <dbReference type="ARBA" id="ARBA00023014"/>
    </source>
</evidence>
<dbReference type="OrthoDB" id="165343at2"/>
<dbReference type="SUPFAM" id="SSF50022">
    <property type="entry name" value="ISP domain"/>
    <property type="match status" value="1"/>
</dbReference>
<keyword evidence="10" id="KW-1185">Reference proteome</keyword>
<evidence type="ECO:0000256" key="7">
    <source>
        <dbReference type="SAM" id="SignalP"/>
    </source>
</evidence>
<evidence type="ECO:0000313" key="10">
    <source>
        <dbReference type="Proteomes" id="UP000248745"/>
    </source>
</evidence>
<protein>
    <recommendedName>
        <fullName evidence="8">Rieske domain-containing protein</fullName>
    </recommendedName>
</protein>
<evidence type="ECO:0000313" key="9">
    <source>
        <dbReference type="EMBL" id="PZF70799.1"/>
    </source>
</evidence>
<feature type="signal peptide" evidence="7">
    <location>
        <begin position="1"/>
        <end position="32"/>
    </location>
</feature>
<dbReference type="InterPro" id="IPR014349">
    <property type="entry name" value="Rieske_Fe-S_prot"/>
</dbReference>
<dbReference type="Pfam" id="PF00355">
    <property type="entry name" value="Rieske"/>
    <property type="match status" value="1"/>
</dbReference>
<dbReference type="InterPro" id="IPR017941">
    <property type="entry name" value="Rieske_2Fe-2S"/>
</dbReference>
<comment type="cofactor">
    <cofactor evidence="6">
        <name>[2Fe-2S] cluster</name>
        <dbReference type="ChEBI" id="CHEBI:190135"/>
    </cofactor>
</comment>
<dbReference type="GO" id="GO:0046872">
    <property type="term" value="F:metal ion binding"/>
    <property type="evidence" value="ECO:0007669"/>
    <property type="project" value="UniProtKB-KW"/>
</dbReference>
<dbReference type="AlphaFoldDB" id="A0A2W2B3K1"/>
<evidence type="ECO:0000256" key="1">
    <source>
        <dbReference type="ARBA" id="ARBA00022714"/>
    </source>
</evidence>
<feature type="domain" description="Rieske" evidence="8">
    <location>
        <begin position="49"/>
        <end position="141"/>
    </location>
</feature>
<dbReference type="RefSeq" id="WP_111001000.1">
    <property type="nucleotide sequence ID" value="NZ_QKTW01000030.1"/>
</dbReference>
<evidence type="ECO:0000256" key="3">
    <source>
        <dbReference type="ARBA" id="ARBA00023004"/>
    </source>
</evidence>
<dbReference type="Proteomes" id="UP000248745">
    <property type="component" value="Unassembled WGS sequence"/>
</dbReference>
<dbReference type="GO" id="GO:0016020">
    <property type="term" value="C:membrane"/>
    <property type="evidence" value="ECO:0007669"/>
    <property type="project" value="InterPro"/>
</dbReference>
<reference evidence="9 10" key="1">
    <citation type="submission" date="2018-06" db="EMBL/GenBank/DDBJ databases">
        <title>Mucibacter soli gen. nov., sp. nov., a new member of the family Chitinophagaceae producing mucin.</title>
        <authorList>
            <person name="Kim M.-K."/>
            <person name="Park S."/>
            <person name="Kim T.-S."/>
            <person name="Joung Y."/>
            <person name="Han J.-H."/>
            <person name="Kim S.B."/>
        </authorList>
    </citation>
    <scope>NUCLEOTIDE SEQUENCE [LARGE SCALE GENOMIC DNA]</scope>
    <source>
        <strain evidence="9 10">R1-15</strain>
    </source>
</reference>
<evidence type="ECO:0000256" key="5">
    <source>
        <dbReference type="ARBA" id="ARBA00023157"/>
    </source>
</evidence>
<evidence type="ECO:0000259" key="8">
    <source>
        <dbReference type="PROSITE" id="PS51296"/>
    </source>
</evidence>
<sequence>MERREFVKASCKLCLLGAAGLMLPGMINTAKAGNDKYYKTKVNDQNQLEIPLSLFDETTLQIVRVKGWDYDLAVHKKEDGTFAAMLMKCTHMDNQLSITGSGFTCSMHGSQYDKDGKVVKGPAETPLLQYKAIINQNTIIISE</sequence>
<dbReference type="GO" id="GO:0051537">
    <property type="term" value="F:2 iron, 2 sulfur cluster binding"/>
    <property type="evidence" value="ECO:0007669"/>
    <property type="project" value="UniProtKB-KW"/>
</dbReference>
<keyword evidence="5" id="KW-1015">Disulfide bond</keyword>
<proteinExistence type="predicted"/>
<evidence type="ECO:0000256" key="6">
    <source>
        <dbReference type="ARBA" id="ARBA00034078"/>
    </source>
</evidence>
<dbReference type="Gene3D" id="2.102.10.10">
    <property type="entry name" value="Rieske [2Fe-2S] iron-sulphur domain"/>
    <property type="match status" value="1"/>
</dbReference>
<keyword evidence="3" id="KW-0408">Iron</keyword>
<keyword evidence="2" id="KW-0479">Metal-binding</keyword>
<dbReference type="InterPro" id="IPR036922">
    <property type="entry name" value="Rieske_2Fe-2S_sf"/>
</dbReference>
<dbReference type="PRINTS" id="PR00162">
    <property type="entry name" value="RIESKE"/>
</dbReference>
<dbReference type="PROSITE" id="PS51296">
    <property type="entry name" value="RIESKE"/>
    <property type="match status" value="1"/>
</dbReference>
<keyword evidence="7" id="KW-0732">Signal</keyword>
<dbReference type="InterPro" id="IPR005805">
    <property type="entry name" value="Rieske_Fe-S_prot_C"/>
</dbReference>
<accession>A0A2W2B3K1</accession>
<name>A0A2W2B3K1_9BACT</name>
<keyword evidence="4" id="KW-0411">Iron-sulfur</keyword>
<gene>
    <name evidence="9" type="ORF">DN068_21385</name>
</gene>
<feature type="chain" id="PRO_5016050909" description="Rieske domain-containing protein" evidence="7">
    <location>
        <begin position="33"/>
        <end position="143"/>
    </location>
</feature>
<dbReference type="EMBL" id="QKTW01000030">
    <property type="protein sequence ID" value="PZF70799.1"/>
    <property type="molecule type" value="Genomic_DNA"/>
</dbReference>
<comment type="caution">
    <text evidence="9">The sequence shown here is derived from an EMBL/GenBank/DDBJ whole genome shotgun (WGS) entry which is preliminary data.</text>
</comment>
<evidence type="ECO:0000256" key="2">
    <source>
        <dbReference type="ARBA" id="ARBA00022723"/>
    </source>
</evidence>